<evidence type="ECO:0000256" key="2">
    <source>
        <dbReference type="ARBA" id="ARBA00006730"/>
    </source>
</evidence>
<keyword evidence="3" id="KW-0285">Flavoprotein</keyword>
<evidence type="ECO:0000256" key="3">
    <source>
        <dbReference type="ARBA" id="ARBA00022630"/>
    </source>
</evidence>
<dbReference type="GO" id="GO:0005737">
    <property type="term" value="C:cytoplasm"/>
    <property type="evidence" value="ECO:0007669"/>
    <property type="project" value="TreeGrafter"/>
</dbReference>
<dbReference type="InterPro" id="IPR006181">
    <property type="entry name" value="D-amino_acid_oxidase_CS"/>
</dbReference>
<comment type="caution">
    <text evidence="7">The sequence shown here is derived from an EMBL/GenBank/DDBJ whole genome shotgun (WGS) entry which is preliminary data.</text>
</comment>
<reference evidence="7" key="1">
    <citation type="journal article" date="2020" name="G3 (Bethesda)">
        <title>High-Quality Assemblies for Three Invasive Social Wasps from the &lt;i&gt;Vespula&lt;/i&gt; Genus.</title>
        <authorList>
            <person name="Harrop T.W.R."/>
            <person name="Guhlin J."/>
            <person name="McLaughlin G.M."/>
            <person name="Permina E."/>
            <person name="Stockwell P."/>
            <person name="Gilligan J."/>
            <person name="Le Lec M.F."/>
            <person name="Gruber M.A.M."/>
            <person name="Quinn O."/>
            <person name="Lovegrove M."/>
            <person name="Duncan E.J."/>
            <person name="Remnant E.J."/>
            <person name="Van Eeckhoven J."/>
            <person name="Graham B."/>
            <person name="Knapp R.A."/>
            <person name="Langford K.W."/>
            <person name="Kronenberg Z."/>
            <person name="Press M.O."/>
            <person name="Eacker S.M."/>
            <person name="Wilson-Rankin E.E."/>
            <person name="Purcell J."/>
            <person name="Lester P.J."/>
            <person name="Dearden P.K."/>
        </authorList>
    </citation>
    <scope>NUCLEOTIDE SEQUENCE</scope>
    <source>
        <strain evidence="7">Linc-1</strain>
    </source>
</reference>
<comment type="similarity">
    <text evidence="2">Belongs to the DAMOX/DASOX family.</text>
</comment>
<dbReference type="Proteomes" id="UP000617340">
    <property type="component" value="Unassembled WGS sequence"/>
</dbReference>
<dbReference type="InterPro" id="IPR006076">
    <property type="entry name" value="FAD-dep_OxRdtase"/>
</dbReference>
<dbReference type="PROSITE" id="PS00677">
    <property type="entry name" value="DAO"/>
    <property type="match status" value="1"/>
</dbReference>
<dbReference type="PIRSF" id="PIRSF000189">
    <property type="entry name" value="D-aa_oxidase"/>
    <property type="match status" value="1"/>
</dbReference>
<gene>
    <name evidence="7" type="ORF">HZH68_011017</name>
</gene>
<evidence type="ECO:0000313" key="8">
    <source>
        <dbReference type="Proteomes" id="UP000617340"/>
    </source>
</evidence>
<dbReference type="Gene3D" id="3.40.50.720">
    <property type="entry name" value="NAD(P)-binding Rossmann-like Domain"/>
    <property type="match status" value="1"/>
</dbReference>
<evidence type="ECO:0000256" key="1">
    <source>
        <dbReference type="ARBA" id="ARBA00001974"/>
    </source>
</evidence>
<keyword evidence="8" id="KW-1185">Reference proteome</keyword>
<dbReference type="Gene3D" id="3.30.9.10">
    <property type="entry name" value="D-Amino Acid Oxidase, subunit A, domain 2"/>
    <property type="match status" value="1"/>
</dbReference>
<sequence>MKIAVIGGGVVGLTTALQMQRTLHNAEITIFASDFDNIVSNVAAGIFRVGSSYSGPTEEITRKWIEDSYSYYDSICKLSDASKAGITTISGYIFANSPSIVKNHWMEKLVPIYRNVTKEEFQLVGGNWKFGCFFTTLLTECKLYLPWILQQLKHNGAVVKKQKIDSFKELTTEYNIIMNCSGLEARNLCSDRHMVPIRGQIIKVAAPWLKTFFYGELDTYIIPGFNGVVTLGGTRNFDSENMKLCPYESAAIRTRCETLVPSLRTVENIREEVALRPHRDGGVRVEAEFIANECRKTTIIHNYGHGGYGVCTAPGTAQYAVQLAINAHRSSIAKL</sequence>
<feature type="domain" description="FAD dependent oxidoreductase" evidence="6">
    <location>
        <begin position="2"/>
        <end position="323"/>
    </location>
</feature>
<dbReference type="SUPFAM" id="SSF51971">
    <property type="entry name" value="Nucleotide-binding domain"/>
    <property type="match status" value="1"/>
</dbReference>
<protein>
    <recommendedName>
        <fullName evidence="6">FAD dependent oxidoreductase domain-containing protein</fullName>
    </recommendedName>
</protein>
<comment type="cofactor">
    <cofactor evidence="1">
        <name>FAD</name>
        <dbReference type="ChEBI" id="CHEBI:57692"/>
    </cofactor>
</comment>
<keyword evidence="4" id="KW-0274">FAD</keyword>
<dbReference type="SUPFAM" id="SSF54373">
    <property type="entry name" value="FAD-linked reductases, C-terminal domain"/>
    <property type="match status" value="1"/>
</dbReference>
<evidence type="ECO:0000313" key="7">
    <source>
        <dbReference type="EMBL" id="KAF7391474.1"/>
    </source>
</evidence>
<dbReference type="GO" id="GO:0003884">
    <property type="term" value="F:D-amino-acid oxidase activity"/>
    <property type="evidence" value="ECO:0007669"/>
    <property type="project" value="InterPro"/>
</dbReference>
<evidence type="ECO:0000256" key="4">
    <source>
        <dbReference type="ARBA" id="ARBA00022827"/>
    </source>
</evidence>
<dbReference type="EMBL" id="JACSDZ010000011">
    <property type="protein sequence ID" value="KAF7391474.1"/>
    <property type="molecule type" value="Genomic_DNA"/>
</dbReference>
<dbReference type="InterPro" id="IPR023209">
    <property type="entry name" value="DAO"/>
</dbReference>
<keyword evidence="5" id="KW-0560">Oxidoreductase</keyword>
<dbReference type="GO" id="GO:0019478">
    <property type="term" value="P:D-amino acid catabolic process"/>
    <property type="evidence" value="ECO:0007669"/>
    <property type="project" value="TreeGrafter"/>
</dbReference>
<proteinExistence type="inferred from homology"/>
<dbReference type="AlphaFoldDB" id="A0A834N1E5"/>
<dbReference type="GO" id="GO:0071949">
    <property type="term" value="F:FAD binding"/>
    <property type="evidence" value="ECO:0007669"/>
    <property type="project" value="InterPro"/>
</dbReference>
<name>A0A834N1E5_VESGE</name>
<dbReference type="Pfam" id="PF01266">
    <property type="entry name" value="DAO"/>
    <property type="match status" value="1"/>
</dbReference>
<dbReference type="PANTHER" id="PTHR11530">
    <property type="entry name" value="D-AMINO ACID OXIDASE"/>
    <property type="match status" value="1"/>
</dbReference>
<accession>A0A834N1E5</accession>
<dbReference type="PANTHER" id="PTHR11530:SF17">
    <property type="entry name" value="RE49860P"/>
    <property type="match status" value="1"/>
</dbReference>
<evidence type="ECO:0000256" key="5">
    <source>
        <dbReference type="ARBA" id="ARBA00023002"/>
    </source>
</evidence>
<evidence type="ECO:0000259" key="6">
    <source>
        <dbReference type="Pfam" id="PF01266"/>
    </source>
</evidence>
<organism evidence="7 8">
    <name type="scientific">Vespula germanica</name>
    <name type="common">German yellow jacket</name>
    <name type="synonym">Paravespula germanica</name>
    <dbReference type="NCBI Taxonomy" id="30212"/>
    <lineage>
        <taxon>Eukaryota</taxon>
        <taxon>Metazoa</taxon>
        <taxon>Ecdysozoa</taxon>
        <taxon>Arthropoda</taxon>
        <taxon>Hexapoda</taxon>
        <taxon>Insecta</taxon>
        <taxon>Pterygota</taxon>
        <taxon>Neoptera</taxon>
        <taxon>Endopterygota</taxon>
        <taxon>Hymenoptera</taxon>
        <taxon>Apocrita</taxon>
        <taxon>Aculeata</taxon>
        <taxon>Vespoidea</taxon>
        <taxon>Vespidae</taxon>
        <taxon>Vespinae</taxon>
        <taxon>Vespula</taxon>
    </lineage>
</organism>